<evidence type="ECO:0000313" key="3">
    <source>
        <dbReference type="Proteomes" id="UP000075714"/>
    </source>
</evidence>
<name>A0A150H1T9_GONPE</name>
<dbReference type="PANTHER" id="PTHR36014">
    <property type="entry name" value="OS03G0176600 PROTEIN"/>
    <property type="match status" value="1"/>
</dbReference>
<dbReference type="InterPro" id="IPR057202">
    <property type="entry name" value="DUF7880"/>
</dbReference>
<sequence length="175" mass="18672">MSTPCRPPPTLSLETYVPLVLEARALLSQAKALAAKDVGAARELLRQGPYNGLRDNIRAIGEYAARDGRTTEVGPLVTGFFKSLEAYDQLLLDALRERTAVDPAELDAKVQDIYTAFDRLLATVPPEILERANRVLEVTTAKAAEGTGAAEAAEPSGASAPIVDAEAADLVMLLR</sequence>
<dbReference type="AlphaFoldDB" id="A0A150H1T9"/>
<comment type="caution">
    <text evidence="2">The sequence shown here is derived from an EMBL/GenBank/DDBJ whole genome shotgun (WGS) entry which is preliminary data.</text>
</comment>
<dbReference type="PANTHER" id="PTHR36014:SF1">
    <property type="entry name" value="OS03G0176700 PROTEIN"/>
    <property type="match status" value="1"/>
</dbReference>
<organism evidence="2 3">
    <name type="scientific">Gonium pectorale</name>
    <name type="common">Green alga</name>
    <dbReference type="NCBI Taxonomy" id="33097"/>
    <lineage>
        <taxon>Eukaryota</taxon>
        <taxon>Viridiplantae</taxon>
        <taxon>Chlorophyta</taxon>
        <taxon>core chlorophytes</taxon>
        <taxon>Chlorophyceae</taxon>
        <taxon>CS clade</taxon>
        <taxon>Chlamydomonadales</taxon>
        <taxon>Volvocaceae</taxon>
        <taxon>Gonium</taxon>
    </lineage>
</organism>
<proteinExistence type="predicted"/>
<dbReference type="STRING" id="33097.A0A150H1T9"/>
<evidence type="ECO:0000313" key="2">
    <source>
        <dbReference type="EMBL" id="KXZ55550.1"/>
    </source>
</evidence>
<gene>
    <name evidence="2" type="ORF">GPECTOR_2g1099</name>
</gene>
<dbReference type="Pfam" id="PF25306">
    <property type="entry name" value="DUF7880"/>
    <property type="match status" value="1"/>
</dbReference>
<keyword evidence="3" id="KW-1185">Reference proteome</keyword>
<reference evidence="3" key="1">
    <citation type="journal article" date="2016" name="Nat. Commun.">
        <title>The Gonium pectorale genome demonstrates co-option of cell cycle regulation during the evolution of multicellularity.</title>
        <authorList>
            <person name="Hanschen E.R."/>
            <person name="Marriage T.N."/>
            <person name="Ferris P.J."/>
            <person name="Hamaji T."/>
            <person name="Toyoda A."/>
            <person name="Fujiyama A."/>
            <person name="Neme R."/>
            <person name="Noguchi H."/>
            <person name="Minakuchi Y."/>
            <person name="Suzuki M."/>
            <person name="Kawai-Toyooka H."/>
            <person name="Smith D.R."/>
            <person name="Sparks H."/>
            <person name="Anderson J."/>
            <person name="Bakaric R."/>
            <person name="Luria V."/>
            <person name="Karger A."/>
            <person name="Kirschner M.W."/>
            <person name="Durand P.M."/>
            <person name="Michod R.E."/>
            <person name="Nozaki H."/>
            <person name="Olson B.J."/>
        </authorList>
    </citation>
    <scope>NUCLEOTIDE SEQUENCE [LARGE SCALE GENOMIC DNA]</scope>
    <source>
        <strain evidence="3">NIES-2863</strain>
    </source>
</reference>
<dbReference type="Proteomes" id="UP000075714">
    <property type="component" value="Unassembled WGS sequence"/>
</dbReference>
<feature type="domain" description="DUF7880" evidence="1">
    <location>
        <begin position="12"/>
        <end position="135"/>
    </location>
</feature>
<evidence type="ECO:0000259" key="1">
    <source>
        <dbReference type="Pfam" id="PF25306"/>
    </source>
</evidence>
<dbReference type="OrthoDB" id="512787at2759"/>
<accession>A0A150H1T9</accession>
<protein>
    <recommendedName>
        <fullName evidence="1">DUF7880 domain-containing protein</fullName>
    </recommendedName>
</protein>
<dbReference type="EMBL" id="LSYV01000003">
    <property type="protein sequence ID" value="KXZ55550.1"/>
    <property type="molecule type" value="Genomic_DNA"/>
</dbReference>